<evidence type="ECO:0000256" key="17">
    <source>
        <dbReference type="SAM" id="Coils"/>
    </source>
</evidence>
<keyword evidence="23" id="KW-1185">Reference proteome</keyword>
<evidence type="ECO:0000313" key="22">
    <source>
        <dbReference type="EMBL" id="OAD54682.1"/>
    </source>
</evidence>
<evidence type="ECO:0000256" key="10">
    <source>
        <dbReference type="ARBA" id="ARBA00022679"/>
    </source>
</evidence>
<evidence type="ECO:0000256" key="2">
    <source>
        <dbReference type="ARBA" id="ARBA00000927"/>
    </source>
</evidence>
<evidence type="ECO:0000256" key="9">
    <source>
        <dbReference type="ARBA" id="ARBA00022676"/>
    </source>
</evidence>
<feature type="domain" description="Glycogen debranching enzyme glucanotransferase" evidence="20">
    <location>
        <begin position="126"/>
        <end position="528"/>
    </location>
</feature>
<dbReference type="OrthoDB" id="7601267at2759"/>
<dbReference type="InterPro" id="IPR032790">
    <property type="entry name" value="GDE_C"/>
</dbReference>
<dbReference type="SUPFAM" id="SSF51445">
    <property type="entry name" value="(Trans)glycosidases"/>
    <property type="match status" value="1"/>
</dbReference>
<dbReference type="EC" id="3.2.1.33" evidence="6"/>
<evidence type="ECO:0000256" key="7">
    <source>
        <dbReference type="ARBA" id="ARBA00020723"/>
    </source>
</evidence>
<dbReference type="InterPro" id="IPR032792">
    <property type="entry name" value="AGL_glucanoTrfase"/>
</dbReference>
<dbReference type="InterPro" id="IPR017853">
    <property type="entry name" value="GH"/>
</dbReference>
<dbReference type="GO" id="GO:0005737">
    <property type="term" value="C:cytoplasm"/>
    <property type="evidence" value="ECO:0007669"/>
    <property type="project" value="UniProtKB-SubCell"/>
</dbReference>
<evidence type="ECO:0000313" key="23">
    <source>
        <dbReference type="Proteomes" id="UP000250275"/>
    </source>
</evidence>
<feature type="domain" description="Glycogen debranching enzyme C-terminal" evidence="18">
    <location>
        <begin position="1013"/>
        <end position="1463"/>
    </location>
</feature>
<keyword evidence="13" id="KW-0511">Multifunctional enzyme</keyword>
<evidence type="ECO:0000256" key="14">
    <source>
        <dbReference type="ARBA" id="ARBA00023295"/>
    </source>
</evidence>
<dbReference type="GO" id="GO:0004134">
    <property type="term" value="F:4-alpha-glucanotransferase activity"/>
    <property type="evidence" value="ECO:0007669"/>
    <property type="project" value="UniProtKB-EC"/>
</dbReference>
<dbReference type="GO" id="GO:0005980">
    <property type="term" value="P:glycogen catabolic process"/>
    <property type="evidence" value="ECO:0007669"/>
    <property type="project" value="InterPro"/>
</dbReference>
<proteinExistence type="inferred from homology"/>
<keyword evidence="11" id="KW-0378">Hydrolase</keyword>
<feature type="domain" description="Glycogen debranching enzyme central" evidence="21">
    <location>
        <begin position="665"/>
        <end position="910"/>
    </location>
</feature>
<dbReference type="Gene3D" id="1.50.10.10">
    <property type="match status" value="1"/>
</dbReference>
<dbReference type="EMBL" id="KQ763867">
    <property type="protein sequence ID" value="OAD54682.1"/>
    <property type="molecule type" value="Genomic_DNA"/>
</dbReference>
<evidence type="ECO:0000259" key="21">
    <source>
        <dbReference type="Pfam" id="PF14702"/>
    </source>
</evidence>
<name>A0A310SJW2_9HYME</name>
<accession>A0A310SJW2</accession>
<evidence type="ECO:0000256" key="12">
    <source>
        <dbReference type="ARBA" id="ARBA00023056"/>
    </source>
</evidence>
<dbReference type="InterPro" id="IPR032788">
    <property type="entry name" value="AGL_central"/>
</dbReference>
<reference evidence="22 23" key="1">
    <citation type="submission" date="2015-07" db="EMBL/GenBank/DDBJ databases">
        <title>The genome of Eufriesea mexicana.</title>
        <authorList>
            <person name="Pan H."/>
            <person name="Kapheim K."/>
        </authorList>
    </citation>
    <scope>NUCLEOTIDE SEQUENCE [LARGE SCALE GENOMIC DNA]</scope>
    <source>
        <strain evidence="22">0111107269</strain>
        <tissue evidence="22">Whole body</tissue>
    </source>
</reference>
<feature type="domain" description="Eukaryotic glycogen debranching enzyme N-terminal" evidence="19">
    <location>
        <begin position="40"/>
        <end position="121"/>
    </location>
</feature>
<comment type="catalytic activity">
    <reaction evidence="2">
        <text>Hydrolysis of (1-&gt;6)-alpha-D-glucosidic branch linkages in glycogen phosphorylase limit dextrin.</text>
        <dbReference type="EC" id="3.2.1.33"/>
    </reaction>
</comment>
<organism evidence="22 23">
    <name type="scientific">Eufriesea mexicana</name>
    <dbReference type="NCBI Taxonomy" id="516756"/>
    <lineage>
        <taxon>Eukaryota</taxon>
        <taxon>Metazoa</taxon>
        <taxon>Ecdysozoa</taxon>
        <taxon>Arthropoda</taxon>
        <taxon>Hexapoda</taxon>
        <taxon>Insecta</taxon>
        <taxon>Pterygota</taxon>
        <taxon>Neoptera</taxon>
        <taxon>Endopterygota</taxon>
        <taxon>Hymenoptera</taxon>
        <taxon>Apocrita</taxon>
        <taxon>Aculeata</taxon>
        <taxon>Apoidea</taxon>
        <taxon>Anthophila</taxon>
        <taxon>Apidae</taxon>
        <taxon>Eufriesea</taxon>
    </lineage>
</organism>
<keyword evidence="12" id="KW-0320">Glycogen biosynthesis</keyword>
<dbReference type="Pfam" id="PF14701">
    <property type="entry name" value="hDGE_amylase"/>
    <property type="match status" value="1"/>
</dbReference>
<evidence type="ECO:0000259" key="19">
    <source>
        <dbReference type="Pfam" id="PF14699"/>
    </source>
</evidence>
<evidence type="ECO:0000256" key="11">
    <source>
        <dbReference type="ARBA" id="ARBA00022801"/>
    </source>
</evidence>
<dbReference type="PANTHER" id="PTHR10569">
    <property type="entry name" value="GLYCOGEN DEBRANCHING ENZYME"/>
    <property type="match status" value="1"/>
</dbReference>
<dbReference type="Pfam" id="PF14702">
    <property type="entry name" value="hGDE_central"/>
    <property type="match status" value="1"/>
</dbReference>
<dbReference type="InterPro" id="IPR006421">
    <property type="entry name" value="Glycogen_debranch_met"/>
</dbReference>
<evidence type="ECO:0000256" key="3">
    <source>
        <dbReference type="ARBA" id="ARBA00003530"/>
    </source>
</evidence>
<dbReference type="InterPro" id="IPR008928">
    <property type="entry name" value="6-hairpin_glycosidase_sf"/>
</dbReference>
<protein>
    <recommendedName>
        <fullName evidence="7">Glycogen debranching enzyme</fullName>
        <ecNumber evidence="5">2.4.1.25</ecNumber>
        <ecNumber evidence="6">3.2.1.33</ecNumber>
    </recommendedName>
    <alternativeName>
        <fullName evidence="16">Glycogen debrancher</fullName>
    </alternativeName>
</protein>
<feature type="coiled-coil region" evidence="17">
    <location>
        <begin position="357"/>
        <end position="384"/>
    </location>
</feature>
<keyword evidence="8" id="KW-0963">Cytoplasm</keyword>
<dbReference type="InterPro" id="IPR029436">
    <property type="entry name" value="AGL_euk_N"/>
</dbReference>
<comment type="similarity">
    <text evidence="15">Belongs to the glycogen debranching enzyme family.</text>
</comment>
<comment type="catalytic activity">
    <reaction evidence="1">
        <text>Transfers a segment of a (1-&gt;4)-alpha-D-glucan to a new position in an acceptor, which may be glucose or a (1-&gt;4)-alpha-D-glucan.</text>
        <dbReference type="EC" id="2.4.1.25"/>
    </reaction>
</comment>
<evidence type="ECO:0000256" key="4">
    <source>
        <dbReference type="ARBA" id="ARBA00004496"/>
    </source>
</evidence>
<dbReference type="Gene3D" id="3.20.20.80">
    <property type="entry name" value="Glycosidases"/>
    <property type="match status" value="1"/>
</dbReference>
<dbReference type="SUPFAM" id="SSF48208">
    <property type="entry name" value="Six-hairpin glycosidases"/>
    <property type="match status" value="1"/>
</dbReference>
<dbReference type="FunFam" id="3.20.20.80:FF:000206">
    <property type="entry name" value="Amylo-alpha-1, 6-glucosidase, 4-alpha-glucanotransferase b"/>
    <property type="match status" value="1"/>
</dbReference>
<keyword evidence="10" id="KW-0808">Transferase</keyword>
<evidence type="ECO:0000256" key="6">
    <source>
        <dbReference type="ARBA" id="ARBA00012778"/>
    </source>
</evidence>
<evidence type="ECO:0000256" key="8">
    <source>
        <dbReference type="ARBA" id="ARBA00022490"/>
    </source>
</evidence>
<dbReference type="EC" id="2.4.1.25" evidence="5"/>
<evidence type="ECO:0000256" key="16">
    <source>
        <dbReference type="ARBA" id="ARBA00031477"/>
    </source>
</evidence>
<keyword evidence="14" id="KW-0326">Glycosidase</keyword>
<dbReference type="GO" id="GO:0005978">
    <property type="term" value="P:glycogen biosynthetic process"/>
    <property type="evidence" value="ECO:0007669"/>
    <property type="project" value="UniProtKB-KW"/>
</dbReference>
<gene>
    <name evidence="22" type="ORF">WN48_06357</name>
</gene>
<evidence type="ECO:0000256" key="13">
    <source>
        <dbReference type="ARBA" id="ARBA00023268"/>
    </source>
</evidence>
<dbReference type="Pfam" id="PF14699">
    <property type="entry name" value="hGDE_N"/>
    <property type="match status" value="1"/>
</dbReference>
<keyword evidence="9" id="KW-0328">Glycosyltransferase</keyword>
<evidence type="ECO:0000256" key="5">
    <source>
        <dbReference type="ARBA" id="ARBA00012560"/>
    </source>
</evidence>
<dbReference type="InterPro" id="IPR010401">
    <property type="entry name" value="AGL/Gdb1"/>
</dbReference>
<dbReference type="GO" id="GO:0004135">
    <property type="term" value="F:amylo-alpha-1,6-glucosidase activity"/>
    <property type="evidence" value="ECO:0007669"/>
    <property type="project" value="UniProtKB-EC"/>
</dbReference>
<comment type="subcellular location">
    <subcellularLocation>
        <location evidence="4">Cytoplasm</location>
    </subcellularLocation>
</comment>
<dbReference type="InterPro" id="IPR012341">
    <property type="entry name" value="6hp_glycosidase-like_sf"/>
</dbReference>
<comment type="function">
    <text evidence="3">Multifunctional enzyme acting as 1,4-alpha-D-glucan:1,4-alpha-D-glucan 4-alpha-D-glycosyltransferase and amylo-1,6-glucosidase in glycogen degradation.</text>
</comment>
<evidence type="ECO:0000259" key="18">
    <source>
        <dbReference type="Pfam" id="PF06202"/>
    </source>
</evidence>
<dbReference type="Proteomes" id="UP000250275">
    <property type="component" value="Unassembled WGS sequence"/>
</dbReference>
<evidence type="ECO:0000256" key="1">
    <source>
        <dbReference type="ARBA" id="ARBA00000439"/>
    </source>
</evidence>
<keyword evidence="17" id="KW-0175">Coiled coil</keyword>
<dbReference type="NCBIfam" id="TIGR01531">
    <property type="entry name" value="glyc_debranch"/>
    <property type="match status" value="1"/>
</dbReference>
<dbReference type="Pfam" id="PF06202">
    <property type="entry name" value="GDE_C"/>
    <property type="match status" value="1"/>
</dbReference>
<dbReference type="CDD" id="cd11327">
    <property type="entry name" value="AmyAc_Glg_debranch_2"/>
    <property type="match status" value="1"/>
</dbReference>
<evidence type="ECO:0000259" key="20">
    <source>
        <dbReference type="Pfam" id="PF14701"/>
    </source>
</evidence>
<dbReference type="FunFam" id="1.50.10.10:FF:000039">
    <property type="entry name" value="Glycogen debranching enzyme Gdb1, putative"/>
    <property type="match status" value="1"/>
</dbReference>
<sequence>MTEHMSSSEGHESEQIRVLTLNNGEHLDGILYRLNKGWRVEFRLGASLLGKTLDLFINYPLGESKKFERHTYYPLEWINETANMCLSLAGSFHYYLIDPNSEGMKPIASGYLLVDPELKVGEDGNDLPLDCIQCQTVLAKCLGPFSTWEDKLLELGYSKSSYSLSDQLKLNPTFNDGDKPITYDDVEELVNKIRNEWNMLSICDIVLNHTANESPILVSHPECTYNCLNSPHLRPAYILDAALFELTVQVAAGEWEFKGIPPVVETEEHLNSIRHALHTYFLPLVKIHELYILDINETIAEFLSLARNRVPQDTIEPISEDIKIIKDPKFRRLKATINMQLALQKYDIYRADCFDEETRLKRCAEDLRKKLQELNNVIINEVQNHLNAAIENTIAGIRYFRVQPDGPRLKEITPQTLTEREATMYSDAGCYLMAHNGWVMNGDPLKNFADPDSNIYIRRELIAWGDSVKLRYGDKPEDCPFLWQHITMYVEQTAKIFDGIRLDNCHSTPIPVAEYMLDVARRIRPDLYVVAELFTNSDQKDNIFVNRLGITSLIREAMSAWDSHEEGRLVYRYGGEPVGAFLQPRKRPLVPSIAHALFLDLTHDNPSSVEKRSLFDLLPSAALVSMAACASGSNRGYDELVPHHIHVVDETRQYSSWKDDEYLVDGIKFVFVDQMDSDIVAVTRHSPTTHDSVILVAFTAFKHPDPNANDLRRHVKPLRVEGVMEEIILESSLSHIETKNGISPFHYPEKYIRDENYINGLSEYVLKFKEHIQICDSEILEKVDSGDPKITQLNFINFQPGSVVAIRVSLHANIKPALAKLHNTISIVTSQKSSDIRVIASRMDLVDLNKALYRCDQEERDETSNKFDIYDVPGIISLLADIRPNNDLGHPMCINLRQGNWLIDYTWQRLKEDDGTKTLGEWLEEATEPFKLIPRYLVPSYFDVIIVNVYMILLEQCYSLMSSFVKDGSTFVKILSLVSIQMGGVVRSAPLPDLSPNIDPPKPKIKQYNGESEQICMTLSAGLPHFATGYMRNWGRDTFIALRGLLILTGRNTEARFIILGYAGTLRHGLIPNLLDKGKNARYNCRDALWWWLYTIQCYIQEVPNGLKILTDKVSRLFPTDDSPPLPAGQVDQPLHDIIQEALLVHFQGACFRERNAGRQIDEHMTDRGFNNQIGVHPETGFIFGGNDANCGTWMDKMGSSEKAGNKGKPATPRDGSAVEIVGLSKSILSFLAELYKQNLFPYGSVQRKNRDGSTVTWSYKQWADKISLNFEKYFYINEVPLEGELKSELIHRRGIFKDSHGATQAWADYQLRPNFPVAMVVAPELFNPEHAWTALKKAEEILLGPLGMKTLDPADWAYNGYYDNSNDSGDTKLAHGWNYHQGPEWIWPMGYFLRARLYFAPLVGGKEELRRIVESTETIISRHFIEASTNHWRGLPELTNKDGEYCNDSCRTQAWSAASILEVLYDLHKIKRELRSEENERTKHLRLEKERSVRNKDHNDKWHIFNTAIETPSTETHAFDISHIDKNGMLPPCKFINANMISTSDEVFLMQELKENECKENVKHDYISPTVISNLETIDTISNTTDFSVLSESEFYKARQLAYGNESLKYNSKSLNKFKSSIINESNTLTKQNTKKNNAITKYSSKVDHVYEEVNTLECDIMDYYEKYSPTTAKTLINTLFLPRYKICKQCANLQGSPVYSDRLIYAKKPLYAKEVHLLQQNESLNFKYCSEDGKHNNILFLQYDDVQHCLLVYNYLKTNSSSIFYYYGPPRDVFDLKTTLKPNIIVTNSSTRGVVNTELYHRSASNFYRRISNNGIAPTVFYVNHNNMLSSIKHVGYDTDLQNWMHYRNDVFRLHNLKQDDVIDLRANRSSLLLLEPLLLMPELGNSSNNHILYSLFHLMTMEFNKIIIFICKD</sequence>
<evidence type="ECO:0000256" key="15">
    <source>
        <dbReference type="ARBA" id="ARBA00025780"/>
    </source>
</evidence>
<dbReference type="PANTHER" id="PTHR10569:SF2">
    <property type="entry name" value="GLYCOGEN DEBRANCHING ENZYME"/>
    <property type="match status" value="1"/>
</dbReference>